<dbReference type="Proteomes" id="UP001138793">
    <property type="component" value="Unassembled WGS sequence"/>
</dbReference>
<keyword evidence="4" id="KW-0813">Transport</keyword>
<comment type="function">
    <text evidence="10">Part of the binding-protein-dependent transport system for heme-iron. Responsible for the translocation of the substrate across the membrane.</text>
</comment>
<keyword evidence="7 13" id="KW-1133">Transmembrane helix</keyword>
<evidence type="ECO:0000256" key="13">
    <source>
        <dbReference type="SAM" id="Phobius"/>
    </source>
</evidence>
<dbReference type="GO" id="GO:0005886">
    <property type="term" value="C:plasma membrane"/>
    <property type="evidence" value="ECO:0007669"/>
    <property type="project" value="UniProtKB-SubCell"/>
</dbReference>
<evidence type="ECO:0000313" key="14">
    <source>
        <dbReference type="EMBL" id="MBP2078633.1"/>
    </source>
</evidence>
<evidence type="ECO:0000256" key="5">
    <source>
        <dbReference type="ARBA" id="ARBA00022475"/>
    </source>
</evidence>
<dbReference type="SUPFAM" id="SSF81345">
    <property type="entry name" value="ABC transporter involved in vitamin B12 uptake, BtuC"/>
    <property type="match status" value="1"/>
</dbReference>
<evidence type="ECO:0000313" key="15">
    <source>
        <dbReference type="Proteomes" id="UP001138793"/>
    </source>
</evidence>
<dbReference type="FunFam" id="1.10.3470.10:FF:000001">
    <property type="entry name" value="Vitamin B12 ABC transporter permease BtuC"/>
    <property type="match status" value="1"/>
</dbReference>
<feature type="transmembrane region" description="Helical" evidence="13">
    <location>
        <begin position="141"/>
        <end position="158"/>
    </location>
</feature>
<evidence type="ECO:0000256" key="11">
    <source>
        <dbReference type="ARBA" id="ARBA00031149"/>
    </source>
</evidence>
<feature type="transmembrane region" description="Helical" evidence="13">
    <location>
        <begin position="270"/>
        <end position="288"/>
    </location>
</feature>
<proteinExistence type="inferred from homology"/>
<evidence type="ECO:0000256" key="12">
    <source>
        <dbReference type="ARBA" id="ARBA00031465"/>
    </source>
</evidence>
<dbReference type="InterPro" id="IPR000522">
    <property type="entry name" value="ABC_transptr_permease_BtuC"/>
</dbReference>
<keyword evidence="9 13" id="KW-0472">Membrane</keyword>
<dbReference type="Pfam" id="PF01032">
    <property type="entry name" value="FecCD"/>
    <property type="match status" value="1"/>
</dbReference>
<keyword evidence="6 13" id="KW-0812">Transmembrane</keyword>
<comment type="caution">
    <text evidence="14">The sequence shown here is derived from an EMBL/GenBank/DDBJ whole genome shotgun (WGS) entry which is preliminary data.</text>
</comment>
<evidence type="ECO:0000256" key="10">
    <source>
        <dbReference type="ARBA" id="ARBA00025320"/>
    </source>
</evidence>
<feature type="transmembrane region" description="Helical" evidence="13">
    <location>
        <begin position="190"/>
        <end position="212"/>
    </location>
</feature>
<dbReference type="EMBL" id="JAGGMB010000009">
    <property type="protein sequence ID" value="MBP2078633.1"/>
    <property type="molecule type" value="Genomic_DNA"/>
</dbReference>
<evidence type="ECO:0000256" key="9">
    <source>
        <dbReference type="ARBA" id="ARBA00023136"/>
    </source>
</evidence>
<keyword evidence="8" id="KW-0408">Iron</keyword>
<keyword evidence="15" id="KW-1185">Reference proteome</keyword>
<evidence type="ECO:0000256" key="4">
    <source>
        <dbReference type="ARBA" id="ARBA00022448"/>
    </source>
</evidence>
<organism evidence="14 15">
    <name type="scientific">Oceanobacillus polygoni</name>
    <dbReference type="NCBI Taxonomy" id="1235259"/>
    <lineage>
        <taxon>Bacteria</taxon>
        <taxon>Bacillati</taxon>
        <taxon>Bacillota</taxon>
        <taxon>Bacilli</taxon>
        <taxon>Bacillales</taxon>
        <taxon>Bacillaceae</taxon>
        <taxon>Oceanobacillus</taxon>
    </lineage>
</organism>
<dbReference type="PANTHER" id="PTHR30472:SF21">
    <property type="entry name" value="HEME-IRON TRANSPORT SYSTEM PERMEASE PROTEIN ISDF-RELATED"/>
    <property type="match status" value="1"/>
</dbReference>
<dbReference type="GO" id="GO:0033214">
    <property type="term" value="P:siderophore-iron import into cell"/>
    <property type="evidence" value="ECO:0007669"/>
    <property type="project" value="TreeGrafter"/>
</dbReference>
<comment type="similarity">
    <text evidence="2">Belongs to the binding-protein-dependent transport system permease family. FecCD subfamily.</text>
</comment>
<dbReference type="OrthoDB" id="9811721at2"/>
<keyword evidence="5" id="KW-1003">Cell membrane</keyword>
<protein>
    <recommendedName>
        <fullName evidence="3">Probable heme-iron transport system permease protein IsdF</fullName>
    </recommendedName>
    <alternativeName>
        <fullName evidence="12">Iron-regulated surface determinant protein F</fullName>
    </alternativeName>
    <alternativeName>
        <fullName evidence="11">Staphylococcal iron-regulated protein G</fullName>
    </alternativeName>
</protein>
<gene>
    <name evidence="14" type="ORF">J2Z64_002897</name>
</gene>
<evidence type="ECO:0000256" key="1">
    <source>
        <dbReference type="ARBA" id="ARBA00004651"/>
    </source>
</evidence>
<dbReference type="Gene3D" id="1.10.3470.10">
    <property type="entry name" value="ABC transporter involved in vitamin B12 uptake, BtuC"/>
    <property type="match status" value="1"/>
</dbReference>
<dbReference type="AlphaFoldDB" id="A0A9X0YTW4"/>
<name>A0A9X0YTW4_9BACI</name>
<dbReference type="CDD" id="cd06550">
    <property type="entry name" value="TM_ABC_iron-siderophores_like"/>
    <property type="match status" value="1"/>
</dbReference>
<comment type="subcellular location">
    <subcellularLocation>
        <location evidence="1">Cell membrane</location>
        <topology evidence="1">Multi-pass membrane protein</topology>
    </subcellularLocation>
</comment>
<evidence type="ECO:0000256" key="8">
    <source>
        <dbReference type="ARBA" id="ARBA00023004"/>
    </source>
</evidence>
<feature type="transmembrane region" description="Helical" evidence="13">
    <location>
        <begin position="113"/>
        <end position="134"/>
    </location>
</feature>
<evidence type="ECO:0000256" key="6">
    <source>
        <dbReference type="ARBA" id="ARBA00022692"/>
    </source>
</evidence>
<feature type="transmembrane region" description="Helical" evidence="13">
    <location>
        <begin position="58"/>
        <end position="76"/>
    </location>
</feature>
<reference evidence="14" key="1">
    <citation type="submission" date="2021-03" db="EMBL/GenBank/DDBJ databases">
        <title>Genomic Encyclopedia of Type Strains, Phase IV (KMG-IV): sequencing the most valuable type-strain genomes for metagenomic binning, comparative biology and taxonomic classification.</title>
        <authorList>
            <person name="Goeker M."/>
        </authorList>
    </citation>
    <scope>NUCLEOTIDE SEQUENCE</scope>
    <source>
        <strain evidence="14">DSM 107338</strain>
    </source>
</reference>
<feature type="transmembrane region" description="Helical" evidence="13">
    <location>
        <begin position="232"/>
        <end position="258"/>
    </location>
</feature>
<dbReference type="GO" id="GO:0022857">
    <property type="term" value="F:transmembrane transporter activity"/>
    <property type="evidence" value="ECO:0007669"/>
    <property type="project" value="InterPro"/>
</dbReference>
<evidence type="ECO:0000256" key="2">
    <source>
        <dbReference type="ARBA" id="ARBA00007935"/>
    </source>
</evidence>
<sequence>MRNRKIISFIVTLILLIAVLLFSMMAGSIRVSFGELIQGLFTGNNEDVIVIKDLRMPRIIIAMFAGAALAVAGVLLQAIMRNPLADSGIIGISSGAQFTYIFGVTLFPTLFFWSPLFAFIGGGIACFLVFSLSWKSGLHPLRLILIGVAINAVFTGLTESFNFRGSYSVTSISSATTSTLSMKTWNDVEIMVIFGGIGLVLAFLTFASCNLLALQDKTAKSLGVPVMRLRIYIAAVAVLLAATSSAIAGMIAFIGILIPHIGRQLVGNDHKLLIPFSAVAGALLLLLADTLGRTIIAPNEIPASIIMAIIGGPFLIFLLRREDKLNETR</sequence>
<dbReference type="RefSeq" id="WP_149475890.1">
    <property type="nucleotide sequence ID" value="NZ_JAGGMB010000009.1"/>
</dbReference>
<evidence type="ECO:0000256" key="7">
    <source>
        <dbReference type="ARBA" id="ARBA00022989"/>
    </source>
</evidence>
<dbReference type="PANTHER" id="PTHR30472">
    <property type="entry name" value="FERRIC ENTEROBACTIN TRANSPORT SYSTEM PERMEASE PROTEIN"/>
    <property type="match status" value="1"/>
</dbReference>
<dbReference type="InterPro" id="IPR037294">
    <property type="entry name" value="ABC_BtuC-like"/>
</dbReference>
<feature type="transmembrane region" description="Helical" evidence="13">
    <location>
        <begin position="88"/>
        <end position="107"/>
    </location>
</feature>
<feature type="transmembrane region" description="Helical" evidence="13">
    <location>
        <begin position="300"/>
        <end position="319"/>
    </location>
</feature>
<evidence type="ECO:0000256" key="3">
    <source>
        <dbReference type="ARBA" id="ARBA00018524"/>
    </source>
</evidence>
<accession>A0A9X0YTW4</accession>